<dbReference type="EMBL" id="FQTY01000011">
    <property type="protein sequence ID" value="SHE92764.1"/>
    <property type="molecule type" value="Genomic_DNA"/>
</dbReference>
<dbReference type="SMART" id="SM00448">
    <property type="entry name" value="REC"/>
    <property type="match status" value="1"/>
</dbReference>
<sequence length="231" mass="26603">MNKIIYIADDEQNIRELLKDFLKDDYEVEVFETGDALMKRFDAAPANLVILDIMMPGTDGFTICSKIRKTSDIPIILLTAKDMDADYITGFTMGCDDYFIKPFSPIKLVMRVKAIFNRAENWSGESSRDKDLSFGDITLHVSQKLAFCREQELKLTNTEYALLIFLFENRDRAVSREELLNSIWGYDESVETRATDDTVKRLRRKMAACSSNVIIETVWGYGFRLTEEQPL</sequence>
<organism evidence="10 11">
    <name type="scientific">Tissierella praeacuta DSM 18095</name>
    <dbReference type="NCBI Taxonomy" id="1123404"/>
    <lineage>
        <taxon>Bacteria</taxon>
        <taxon>Bacillati</taxon>
        <taxon>Bacillota</taxon>
        <taxon>Tissierellia</taxon>
        <taxon>Tissierellales</taxon>
        <taxon>Tissierellaceae</taxon>
        <taxon>Tissierella</taxon>
    </lineage>
</organism>
<gene>
    <name evidence="10" type="ORF">SAMN02745784_02254</name>
</gene>
<evidence type="ECO:0000256" key="4">
    <source>
        <dbReference type="ARBA" id="ARBA00023125"/>
    </source>
</evidence>
<dbReference type="PROSITE" id="PS50110">
    <property type="entry name" value="RESPONSE_REGULATORY"/>
    <property type="match status" value="1"/>
</dbReference>
<dbReference type="PANTHER" id="PTHR48111">
    <property type="entry name" value="REGULATOR OF RPOS"/>
    <property type="match status" value="1"/>
</dbReference>
<evidence type="ECO:0000256" key="7">
    <source>
        <dbReference type="PROSITE-ProRule" id="PRU01091"/>
    </source>
</evidence>
<dbReference type="SMART" id="SM00862">
    <property type="entry name" value="Trans_reg_C"/>
    <property type="match status" value="1"/>
</dbReference>
<dbReference type="RefSeq" id="WP_072976319.1">
    <property type="nucleotide sequence ID" value="NZ_FQTY01000011.1"/>
</dbReference>
<keyword evidence="2" id="KW-0902">Two-component regulatory system</keyword>
<dbReference type="GO" id="GO:0000156">
    <property type="term" value="F:phosphorelay response regulator activity"/>
    <property type="evidence" value="ECO:0007669"/>
    <property type="project" value="TreeGrafter"/>
</dbReference>
<evidence type="ECO:0000313" key="10">
    <source>
        <dbReference type="EMBL" id="SHE92764.1"/>
    </source>
</evidence>
<dbReference type="InterPro" id="IPR011006">
    <property type="entry name" value="CheY-like_superfamily"/>
</dbReference>
<dbReference type="Pfam" id="PF00486">
    <property type="entry name" value="Trans_reg_C"/>
    <property type="match status" value="1"/>
</dbReference>
<evidence type="ECO:0000256" key="3">
    <source>
        <dbReference type="ARBA" id="ARBA00023015"/>
    </source>
</evidence>
<dbReference type="GO" id="GO:0000976">
    <property type="term" value="F:transcription cis-regulatory region binding"/>
    <property type="evidence" value="ECO:0007669"/>
    <property type="project" value="TreeGrafter"/>
</dbReference>
<keyword evidence="5" id="KW-0804">Transcription</keyword>
<evidence type="ECO:0000259" key="9">
    <source>
        <dbReference type="PROSITE" id="PS51755"/>
    </source>
</evidence>
<dbReference type="AlphaFoldDB" id="A0A1M4XGT3"/>
<dbReference type="PROSITE" id="PS51755">
    <property type="entry name" value="OMPR_PHOB"/>
    <property type="match status" value="1"/>
</dbReference>
<dbReference type="Gene3D" id="3.40.50.2300">
    <property type="match status" value="1"/>
</dbReference>
<accession>A0A1M4XGT3</accession>
<evidence type="ECO:0000256" key="2">
    <source>
        <dbReference type="ARBA" id="ARBA00023012"/>
    </source>
</evidence>
<reference evidence="11" key="1">
    <citation type="submission" date="2016-11" db="EMBL/GenBank/DDBJ databases">
        <authorList>
            <person name="Varghese N."/>
            <person name="Submissions S."/>
        </authorList>
    </citation>
    <scope>NUCLEOTIDE SEQUENCE [LARGE SCALE GENOMIC DNA]</scope>
    <source>
        <strain evidence="11">DSM 18095</strain>
    </source>
</reference>
<dbReference type="InterPro" id="IPR001867">
    <property type="entry name" value="OmpR/PhoB-type_DNA-bd"/>
</dbReference>
<keyword evidence="1 6" id="KW-0597">Phosphoprotein</keyword>
<dbReference type="CDD" id="cd17574">
    <property type="entry name" value="REC_OmpR"/>
    <property type="match status" value="1"/>
</dbReference>
<feature type="DNA-binding region" description="OmpR/PhoB-type" evidence="7">
    <location>
        <begin position="129"/>
        <end position="227"/>
    </location>
</feature>
<name>A0A1M4XGT3_9FIRM</name>
<dbReference type="Gene3D" id="1.10.10.10">
    <property type="entry name" value="Winged helix-like DNA-binding domain superfamily/Winged helix DNA-binding domain"/>
    <property type="match status" value="1"/>
</dbReference>
<dbReference type="InterPro" id="IPR001789">
    <property type="entry name" value="Sig_transdc_resp-reg_receiver"/>
</dbReference>
<proteinExistence type="predicted"/>
<dbReference type="GeneID" id="90995385"/>
<evidence type="ECO:0000259" key="8">
    <source>
        <dbReference type="PROSITE" id="PS50110"/>
    </source>
</evidence>
<protein>
    <submittedName>
        <fullName evidence="10">DNA-binding response regulator, OmpR family, contains REC and winged-helix (WHTH) domain</fullName>
    </submittedName>
</protein>
<dbReference type="InterPro" id="IPR039420">
    <property type="entry name" value="WalR-like"/>
</dbReference>
<evidence type="ECO:0000313" key="11">
    <source>
        <dbReference type="Proteomes" id="UP000184114"/>
    </source>
</evidence>
<dbReference type="STRING" id="1123404.SAMN02745784_02254"/>
<keyword evidence="11" id="KW-1185">Reference proteome</keyword>
<evidence type="ECO:0000256" key="1">
    <source>
        <dbReference type="ARBA" id="ARBA00022553"/>
    </source>
</evidence>
<dbReference type="InterPro" id="IPR016032">
    <property type="entry name" value="Sig_transdc_resp-reg_C-effctor"/>
</dbReference>
<dbReference type="CDD" id="cd00383">
    <property type="entry name" value="trans_reg_C"/>
    <property type="match status" value="1"/>
</dbReference>
<dbReference type="GO" id="GO:0005829">
    <property type="term" value="C:cytosol"/>
    <property type="evidence" value="ECO:0007669"/>
    <property type="project" value="TreeGrafter"/>
</dbReference>
<feature type="domain" description="OmpR/PhoB-type" evidence="9">
    <location>
        <begin position="129"/>
        <end position="227"/>
    </location>
</feature>
<dbReference type="PANTHER" id="PTHR48111:SF1">
    <property type="entry name" value="TWO-COMPONENT RESPONSE REGULATOR ORR33"/>
    <property type="match status" value="1"/>
</dbReference>
<dbReference type="Pfam" id="PF00072">
    <property type="entry name" value="Response_reg"/>
    <property type="match status" value="1"/>
</dbReference>
<keyword evidence="3" id="KW-0805">Transcription regulation</keyword>
<evidence type="ECO:0000256" key="6">
    <source>
        <dbReference type="PROSITE-ProRule" id="PRU00169"/>
    </source>
</evidence>
<dbReference type="SUPFAM" id="SSF52172">
    <property type="entry name" value="CheY-like"/>
    <property type="match status" value="1"/>
</dbReference>
<keyword evidence="4 7" id="KW-0238">DNA-binding</keyword>
<evidence type="ECO:0000256" key="5">
    <source>
        <dbReference type="ARBA" id="ARBA00023163"/>
    </source>
</evidence>
<dbReference type="GO" id="GO:0006355">
    <property type="term" value="P:regulation of DNA-templated transcription"/>
    <property type="evidence" value="ECO:0007669"/>
    <property type="project" value="InterPro"/>
</dbReference>
<dbReference type="GO" id="GO:0032993">
    <property type="term" value="C:protein-DNA complex"/>
    <property type="evidence" value="ECO:0007669"/>
    <property type="project" value="TreeGrafter"/>
</dbReference>
<dbReference type="SUPFAM" id="SSF46894">
    <property type="entry name" value="C-terminal effector domain of the bipartite response regulators"/>
    <property type="match status" value="1"/>
</dbReference>
<feature type="domain" description="Response regulatory" evidence="8">
    <location>
        <begin position="4"/>
        <end position="116"/>
    </location>
</feature>
<dbReference type="InterPro" id="IPR036388">
    <property type="entry name" value="WH-like_DNA-bd_sf"/>
</dbReference>
<feature type="modified residue" description="4-aspartylphosphate" evidence="6">
    <location>
        <position position="52"/>
    </location>
</feature>
<dbReference type="Proteomes" id="UP000184114">
    <property type="component" value="Unassembled WGS sequence"/>
</dbReference>